<name>A0A0D4C0X8_9MICC</name>
<evidence type="ECO:0000313" key="2">
    <source>
        <dbReference type="EMBL" id="AJT42248.1"/>
    </source>
</evidence>
<feature type="region of interest" description="Disordered" evidence="1">
    <location>
        <begin position="33"/>
        <end position="117"/>
    </location>
</feature>
<keyword evidence="3" id="KW-1185">Reference proteome</keyword>
<dbReference type="RefSeq" id="WP_045076054.1">
    <property type="nucleotide sequence ID" value="NZ_CP011005.1"/>
</dbReference>
<protein>
    <recommendedName>
        <fullName evidence="4">Lipoprotein</fullName>
    </recommendedName>
</protein>
<dbReference type="KEGG" id="ari:UM93_13440"/>
<gene>
    <name evidence="2" type="ORF">UM93_13440</name>
</gene>
<proteinExistence type="predicted"/>
<dbReference type="EMBL" id="CP011005">
    <property type="protein sequence ID" value="AJT42248.1"/>
    <property type="molecule type" value="Genomic_DNA"/>
</dbReference>
<feature type="compositionally biased region" description="Low complexity" evidence="1">
    <location>
        <begin position="36"/>
        <end position="73"/>
    </location>
</feature>
<organism evidence="2 3">
    <name type="scientific">Psychromicrobium lacuslunae</name>
    <dbReference type="NCBI Taxonomy" id="1618207"/>
    <lineage>
        <taxon>Bacteria</taxon>
        <taxon>Bacillati</taxon>
        <taxon>Actinomycetota</taxon>
        <taxon>Actinomycetes</taxon>
        <taxon>Micrococcales</taxon>
        <taxon>Micrococcaceae</taxon>
        <taxon>Psychromicrobium</taxon>
    </lineage>
</organism>
<dbReference type="PATRIC" id="fig|1618207.4.peg.2726"/>
<evidence type="ECO:0008006" key="4">
    <source>
        <dbReference type="Google" id="ProtNLM"/>
    </source>
</evidence>
<sequence length="264" mass="27293">MPITKIKPGLSRFSALTGVAAIAVFALVGCGGGGSTAPTSTSSEKTSASEQTSSSEESSSSEQSSSDRSPESTASESASNAPADTGKAGALTPPGTKLKVGQSANTHANTGKDPKDAKYKEATYTTTVTKIVAGGPADLSKFKDAAKYAGQTPYYVFADHKLTSLNKPGVGLSAPSLDAQLKDGTDAQKLLVIGSFDQCKTKSFETTGSGDTLSYQVGSVSTTCNIFLAPKGDAISSVSYDDPRFSYASYSDNQYRDNPIIWTK</sequence>
<evidence type="ECO:0000256" key="1">
    <source>
        <dbReference type="SAM" id="MobiDB-lite"/>
    </source>
</evidence>
<dbReference type="OrthoDB" id="4229445at2"/>
<dbReference type="AlphaFoldDB" id="A0A0D4C0X8"/>
<dbReference type="HOGENOM" id="CLU_094868_0_0_11"/>
<reference evidence="2 3" key="1">
    <citation type="journal article" date="2015" name="Genome Announc.">
        <title>Complete Genome Sequencing of Protease-Producing Novel Arthrobacter sp. Strain IHBB 11108 Using PacBio Single-Molecule Real-Time Sequencing Technology.</title>
        <authorList>
            <person name="Kiran S."/>
            <person name="Swarnkar M.K."/>
            <person name="Pal M."/>
            <person name="Thakur R."/>
            <person name="Tewari R."/>
            <person name="Singh A.K."/>
            <person name="Gulati A."/>
        </authorList>
    </citation>
    <scope>NUCLEOTIDE SEQUENCE [LARGE SCALE GENOMIC DNA]</scope>
    <source>
        <strain evidence="2 3">IHBB 11108</strain>
    </source>
</reference>
<dbReference type="Proteomes" id="UP000061839">
    <property type="component" value="Chromosome"/>
</dbReference>
<dbReference type="PROSITE" id="PS51257">
    <property type="entry name" value="PROKAR_LIPOPROTEIN"/>
    <property type="match status" value="1"/>
</dbReference>
<evidence type="ECO:0000313" key="3">
    <source>
        <dbReference type="Proteomes" id="UP000061839"/>
    </source>
</evidence>
<accession>A0A0D4C0X8</accession>